<evidence type="ECO:0000313" key="3">
    <source>
        <dbReference type="EMBL" id="ORX51914.1"/>
    </source>
</evidence>
<reference evidence="3 4" key="1">
    <citation type="submission" date="2016-07" db="EMBL/GenBank/DDBJ databases">
        <title>Pervasive Adenine N6-methylation of Active Genes in Fungi.</title>
        <authorList>
            <consortium name="DOE Joint Genome Institute"/>
            <person name="Mondo S.J."/>
            <person name="Dannebaum R.O."/>
            <person name="Kuo R.C."/>
            <person name="Labutti K."/>
            <person name="Haridas S."/>
            <person name="Kuo A."/>
            <person name="Salamov A."/>
            <person name="Ahrendt S.R."/>
            <person name="Lipzen A."/>
            <person name="Sullivan W."/>
            <person name="Andreopoulos W.B."/>
            <person name="Clum A."/>
            <person name="Lindquist E."/>
            <person name="Daum C."/>
            <person name="Ramamoorthy G.K."/>
            <person name="Gryganskyi A."/>
            <person name="Culley D."/>
            <person name="Magnuson J.K."/>
            <person name="James T.Y."/>
            <person name="O'Malley M.A."/>
            <person name="Stajich J.E."/>
            <person name="Spatafora J.W."/>
            <person name="Visel A."/>
            <person name="Grigoriev I.V."/>
        </authorList>
    </citation>
    <scope>NUCLEOTIDE SEQUENCE [LARGE SCALE GENOMIC DNA]</scope>
    <source>
        <strain evidence="3 4">NRRL 3301</strain>
    </source>
</reference>
<keyword evidence="2" id="KW-0812">Transmembrane</keyword>
<feature type="compositionally biased region" description="Pro residues" evidence="1">
    <location>
        <begin position="49"/>
        <end position="104"/>
    </location>
</feature>
<proteinExistence type="predicted"/>
<feature type="compositionally biased region" description="Low complexity" evidence="1">
    <location>
        <begin position="105"/>
        <end position="115"/>
    </location>
</feature>
<feature type="compositionally biased region" description="Polar residues" evidence="1">
    <location>
        <begin position="494"/>
        <end position="506"/>
    </location>
</feature>
<dbReference type="EMBL" id="MCGT01000019">
    <property type="protein sequence ID" value="ORX51914.1"/>
    <property type="molecule type" value="Genomic_DNA"/>
</dbReference>
<organism evidence="3 4">
    <name type="scientific">Hesseltinella vesiculosa</name>
    <dbReference type="NCBI Taxonomy" id="101127"/>
    <lineage>
        <taxon>Eukaryota</taxon>
        <taxon>Fungi</taxon>
        <taxon>Fungi incertae sedis</taxon>
        <taxon>Mucoromycota</taxon>
        <taxon>Mucoromycotina</taxon>
        <taxon>Mucoromycetes</taxon>
        <taxon>Mucorales</taxon>
        <taxon>Cunninghamellaceae</taxon>
        <taxon>Hesseltinella</taxon>
    </lineage>
</organism>
<protein>
    <submittedName>
        <fullName evidence="3">Uncharacterized protein</fullName>
    </submittedName>
</protein>
<evidence type="ECO:0000256" key="2">
    <source>
        <dbReference type="SAM" id="Phobius"/>
    </source>
</evidence>
<dbReference type="OrthoDB" id="2274534at2759"/>
<feature type="compositionally biased region" description="Low complexity" evidence="1">
    <location>
        <begin position="8"/>
        <end position="48"/>
    </location>
</feature>
<feature type="region of interest" description="Disordered" evidence="1">
    <location>
        <begin position="1"/>
        <end position="138"/>
    </location>
</feature>
<feature type="region of interest" description="Disordered" evidence="1">
    <location>
        <begin position="367"/>
        <end position="449"/>
    </location>
</feature>
<dbReference type="Proteomes" id="UP000242146">
    <property type="component" value="Unassembled WGS sequence"/>
</dbReference>
<feature type="compositionally biased region" description="Polar residues" evidence="1">
    <location>
        <begin position="411"/>
        <end position="424"/>
    </location>
</feature>
<feature type="transmembrane region" description="Helical" evidence="2">
    <location>
        <begin position="241"/>
        <end position="263"/>
    </location>
</feature>
<gene>
    <name evidence="3" type="ORF">DM01DRAFT_1336910</name>
</gene>
<sequence>MSVSAKLQARQGSSSSGTQASQPSADNPPSSISPNSNASADSTTDSPSANPPSEPNPAPSSGAPPPTTPPVNSPPPTTTPEPTTPPATTPPPPTTNPPPPPTTTEPPHTTPVQTTPNPPPTTPIQTNPTQSSPTPLQPSTVYSSTLYVSTTSPPYSIESTATSVNATLMLGSNECASDPQAQSDGSCPSSMYCNAASKVCIAKALDGTVCAADFQCNSGYCVGTCQGRPSGASQHALSGGAIAGIVVGALAALGLLAAVFWYCQRRHRKQRNLKLYAQDFNDSFTEMQGKRASKYNFLAQMLSKDQLALQSDEQLMISGHSHTISHDLASSAASPYLGHDRRPISNSSSDYAMDFSDYADPPSMAQATTSFTRQARGASITALQPRPLSPRAVNDSPPPPMVMMDHGFGTLTPSGSVASPNLAQAQPRYASPRHASPRPRPDSEALPAIDTSSFMNNDLMWDDSLEKPAAYDAWTNEDQATMSPVDSHAASFSPHPSTLGPSSTLRTTSTHNTSHQQHSPFF</sequence>
<keyword evidence="2" id="KW-1133">Transmembrane helix</keyword>
<feature type="compositionally biased region" description="Low complexity" evidence="1">
    <location>
        <begin position="507"/>
        <end position="522"/>
    </location>
</feature>
<keyword evidence="2" id="KW-0472">Membrane</keyword>
<keyword evidence="4" id="KW-1185">Reference proteome</keyword>
<dbReference type="STRING" id="101127.A0A1X2GEF9"/>
<dbReference type="AlphaFoldDB" id="A0A1X2GEF9"/>
<dbReference type="PRINTS" id="PR01217">
    <property type="entry name" value="PRICHEXTENSN"/>
</dbReference>
<feature type="compositionally biased region" description="Low complexity" evidence="1">
    <location>
        <begin position="123"/>
        <end position="138"/>
    </location>
</feature>
<evidence type="ECO:0000256" key="1">
    <source>
        <dbReference type="SAM" id="MobiDB-lite"/>
    </source>
</evidence>
<accession>A0A1X2GEF9</accession>
<evidence type="ECO:0000313" key="4">
    <source>
        <dbReference type="Proteomes" id="UP000242146"/>
    </source>
</evidence>
<name>A0A1X2GEF9_9FUNG</name>
<feature type="region of interest" description="Disordered" evidence="1">
    <location>
        <begin position="481"/>
        <end position="522"/>
    </location>
</feature>
<comment type="caution">
    <text evidence="3">The sequence shown here is derived from an EMBL/GenBank/DDBJ whole genome shotgun (WGS) entry which is preliminary data.</text>
</comment>